<dbReference type="GO" id="GO:0046872">
    <property type="term" value="F:metal ion binding"/>
    <property type="evidence" value="ECO:0007669"/>
    <property type="project" value="UniProtKB-KW"/>
</dbReference>
<reference evidence="7 8" key="1">
    <citation type="submission" date="2024-03" db="EMBL/GenBank/DDBJ databases">
        <title>The Acrasis kona genome and developmental transcriptomes reveal deep origins of eukaryotic multicellular pathways.</title>
        <authorList>
            <person name="Sheikh S."/>
            <person name="Fu C.-J."/>
            <person name="Brown M.W."/>
            <person name="Baldauf S.L."/>
        </authorList>
    </citation>
    <scope>NUCLEOTIDE SEQUENCE [LARGE SCALE GENOMIC DNA]</scope>
    <source>
        <strain evidence="7 8">ATCC MYA-3509</strain>
    </source>
</reference>
<evidence type="ECO:0000313" key="8">
    <source>
        <dbReference type="Proteomes" id="UP001431209"/>
    </source>
</evidence>
<organism evidence="7 8">
    <name type="scientific">Acrasis kona</name>
    <dbReference type="NCBI Taxonomy" id="1008807"/>
    <lineage>
        <taxon>Eukaryota</taxon>
        <taxon>Discoba</taxon>
        <taxon>Heterolobosea</taxon>
        <taxon>Tetramitia</taxon>
        <taxon>Eutetramitia</taxon>
        <taxon>Acrasidae</taxon>
        <taxon>Acrasis</taxon>
    </lineage>
</organism>
<keyword evidence="4" id="KW-0411">Iron-sulfur</keyword>
<dbReference type="CDD" id="cd03467">
    <property type="entry name" value="Rieske"/>
    <property type="match status" value="1"/>
</dbReference>
<sequence length="144" mass="16815">MKRSKSEEEYVFATERFEDRKLVNILGRDVAFFNFGGDDIIAIDAHCYHKGGSLIEGDIEDIADRTCIVCPLHQYRIDLHTGECIAGGLGRYYSKGEKQRVHNIKICEDGIYIQKIDEIAEFDSDWYCDDTSELRKKRKRKMYY</sequence>
<keyword evidence="3" id="KW-0408">Iron</keyword>
<dbReference type="PROSITE" id="PS51296">
    <property type="entry name" value="RIESKE"/>
    <property type="match status" value="1"/>
</dbReference>
<name>A0AAW2YQ70_9EUKA</name>
<evidence type="ECO:0000256" key="1">
    <source>
        <dbReference type="ARBA" id="ARBA00022714"/>
    </source>
</evidence>
<dbReference type="PANTHER" id="PTHR21496">
    <property type="entry name" value="FERREDOXIN-RELATED"/>
    <property type="match status" value="1"/>
</dbReference>
<dbReference type="SUPFAM" id="SSF50022">
    <property type="entry name" value="ISP domain"/>
    <property type="match status" value="1"/>
</dbReference>
<feature type="domain" description="Rieske" evidence="6">
    <location>
        <begin position="9"/>
        <end position="113"/>
    </location>
</feature>
<evidence type="ECO:0000256" key="3">
    <source>
        <dbReference type="ARBA" id="ARBA00023004"/>
    </source>
</evidence>
<evidence type="ECO:0000313" key="7">
    <source>
        <dbReference type="EMBL" id="KAL0478971.1"/>
    </source>
</evidence>
<proteinExistence type="predicted"/>
<comment type="caution">
    <text evidence="7">The sequence shown here is derived from an EMBL/GenBank/DDBJ whole genome shotgun (WGS) entry which is preliminary data.</text>
</comment>
<dbReference type="InterPro" id="IPR054716">
    <property type="entry name" value="Sol_Rieske_ferrdox_dom"/>
</dbReference>
<protein>
    <submittedName>
        <fullName evidence="7">Rieske domain-containing protein</fullName>
    </submittedName>
</protein>
<dbReference type="InterPro" id="IPR017941">
    <property type="entry name" value="Rieske_2Fe-2S"/>
</dbReference>
<evidence type="ECO:0000256" key="4">
    <source>
        <dbReference type="ARBA" id="ARBA00023014"/>
    </source>
</evidence>
<dbReference type="Proteomes" id="UP001431209">
    <property type="component" value="Unassembled WGS sequence"/>
</dbReference>
<accession>A0AAW2YQ70</accession>
<dbReference type="Gene3D" id="2.102.10.10">
    <property type="entry name" value="Rieske [2Fe-2S] iron-sulphur domain"/>
    <property type="match status" value="1"/>
</dbReference>
<dbReference type="PANTHER" id="PTHR21496:SF0">
    <property type="entry name" value="RIESKE DOMAIN-CONTAINING PROTEIN"/>
    <property type="match status" value="1"/>
</dbReference>
<evidence type="ECO:0000259" key="6">
    <source>
        <dbReference type="PROSITE" id="PS51296"/>
    </source>
</evidence>
<evidence type="ECO:0000256" key="5">
    <source>
        <dbReference type="ARBA" id="ARBA00034078"/>
    </source>
</evidence>
<evidence type="ECO:0000256" key="2">
    <source>
        <dbReference type="ARBA" id="ARBA00022723"/>
    </source>
</evidence>
<keyword evidence="2" id="KW-0479">Metal-binding</keyword>
<dbReference type="Pfam" id="PF22543">
    <property type="entry name" value="Rieske_4"/>
    <property type="match status" value="1"/>
</dbReference>
<keyword evidence="1" id="KW-0001">2Fe-2S</keyword>
<dbReference type="GO" id="GO:0051537">
    <property type="term" value="F:2 iron, 2 sulfur cluster binding"/>
    <property type="evidence" value="ECO:0007669"/>
    <property type="project" value="UniProtKB-KW"/>
</dbReference>
<keyword evidence="8" id="KW-1185">Reference proteome</keyword>
<dbReference type="InterPro" id="IPR036922">
    <property type="entry name" value="Rieske_2Fe-2S_sf"/>
</dbReference>
<comment type="cofactor">
    <cofactor evidence="5">
        <name>[2Fe-2S] cluster</name>
        <dbReference type="ChEBI" id="CHEBI:190135"/>
    </cofactor>
</comment>
<dbReference type="EMBL" id="JAOPGA020000489">
    <property type="protein sequence ID" value="KAL0478971.1"/>
    <property type="molecule type" value="Genomic_DNA"/>
</dbReference>
<dbReference type="AlphaFoldDB" id="A0AAW2YQ70"/>
<gene>
    <name evidence="7" type="ORF">AKO1_007874</name>
</gene>